<dbReference type="InterPro" id="IPR051490">
    <property type="entry name" value="THEM6_lcsJ_thioesterase"/>
</dbReference>
<dbReference type="Proteomes" id="UP000218334">
    <property type="component" value="Unassembled WGS sequence"/>
</dbReference>
<dbReference type="Pfam" id="PF13279">
    <property type="entry name" value="4HBT_2"/>
    <property type="match status" value="1"/>
</dbReference>
<reference evidence="3" key="1">
    <citation type="journal article" date="2017" name="Nat. Ecol. Evol.">
        <title>Genome expansion and lineage-specific genetic innovations in the forest pathogenic fungi Armillaria.</title>
        <authorList>
            <person name="Sipos G."/>
            <person name="Prasanna A.N."/>
            <person name="Walter M.C."/>
            <person name="O'Connor E."/>
            <person name="Balint B."/>
            <person name="Krizsan K."/>
            <person name="Kiss B."/>
            <person name="Hess J."/>
            <person name="Varga T."/>
            <person name="Slot J."/>
            <person name="Riley R."/>
            <person name="Boka B."/>
            <person name="Rigling D."/>
            <person name="Barry K."/>
            <person name="Lee J."/>
            <person name="Mihaltcheva S."/>
            <person name="LaButti K."/>
            <person name="Lipzen A."/>
            <person name="Waldron R."/>
            <person name="Moloney N.M."/>
            <person name="Sperisen C."/>
            <person name="Kredics L."/>
            <person name="Vagvoelgyi C."/>
            <person name="Patrignani A."/>
            <person name="Fitzpatrick D."/>
            <person name="Nagy I."/>
            <person name="Doyle S."/>
            <person name="Anderson J.B."/>
            <person name="Grigoriev I.V."/>
            <person name="Gueldener U."/>
            <person name="Muensterkoetter M."/>
            <person name="Nagy L.G."/>
        </authorList>
    </citation>
    <scope>NUCLEOTIDE SEQUENCE [LARGE SCALE GENOMIC DNA]</scope>
    <source>
        <strain evidence="3">28-4</strain>
    </source>
</reference>
<dbReference type="SUPFAM" id="SSF54637">
    <property type="entry name" value="Thioesterase/thiol ester dehydrase-isomerase"/>
    <property type="match status" value="1"/>
</dbReference>
<gene>
    <name evidence="2" type="ORF">ARMSODRAFT_966792</name>
</gene>
<dbReference type="EMBL" id="KZ293502">
    <property type="protein sequence ID" value="PBK59553.1"/>
    <property type="molecule type" value="Genomic_DNA"/>
</dbReference>
<proteinExistence type="inferred from homology"/>
<protein>
    <submittedName>
        <fullName evidence="2">Uncharacterized protein</fullName>
    </submittedName>
</protein>
<name>A0A2H3B6T3_9AGAR</name>
<evidence type="ECO:0000256" key="1">
    <source>
        <dbReference type="ARBA" id="ARBA00038476"/>
    </source>
</evidence>
<evidence type="ECO:0000313" key="3">
    <source>
        <dbReference type="Proteomes" id="UP000218334"/>
    </source>
</evidence>
<dbReference type="PANTHER" id="PTHR12475:SF4">
    <property type="entry name" value="PROTEIN THEM6"/>
    <property type="match status" value="1"/>
</dbReference>
<organism evidence="2 3">
    <name type="scientific">Armillaria solidipes</name>
    <dbReference type="NCBI Taxonomy" id="1076256"/>
    <lineage>
        <taxon>Eukaryota</taxon>
        <taxon>Fungi</taxon>
        <taxon>Dikarya</taxon>
        <taxon>Basidiomycota</taxon>
        <taxon>Agaricomycotina</taxon>
        <taxon>Agaricomycetes</taxon>
        <taxon>Agaricomycetidae</taxon>
        <taxon>Agaricales</taxon>
        <taxon>Marasmiineae</taxon>
        <taxon>Physalacriaceae</taxon>
        <taxon>Armillaria</taxon>
    </lineage>
</organism>
<dbReference type="InterPro" id="IPR029069">
    <property type="entry name" value="HotDog_dom_sf"/>
</dbReference>
<comment type="similarity">
    <text evidence="1">Belongs to the lcsJ thioesterase family.</text>
</comment>
<dbReference type="AlphaFoldDB" id="A0A2H3B6T3"/>
<keyword evidence="3" id="KW-1185">Reference proteome</keyword>
<accession>A0A2H3B6T3</accession>
<evidence type="ECO:0000313" key="2">
    <source>
        <dbReference type="EMBL" id="PBK59553.1"/>
    </source>
</evidence>
<sequence>MVSPLVDRLLSLSTPLKYFLALLLLINVRSFPLAWHFRVLAPYYNLRMWHRLHRLSITHKNKAEKKIASQAWWDSMSPIGQNPFVMTMNYYNWASEFAPTSLSYCAHILQGLDESDFNLHLSNSCYAKTLDSVRFRWACKYTPQLFREGVDGYIPLAATHFLFLREIPILASYEVRLTLGSWGDKWMYAVGKFVTKPKKGRKTEKKVAPSPAPGVFNGPIRTPADDITAPTPLEASTPLLSTTDHPADLRKLAAKLATTHEEPDGAIVHCISISQFCFKIGRVTIPPALVLAINGFSVGDYSLENPPPSYVATKKLFEQPDSKTMKKFLMGGWRDVPKEERWWEVALEGDIEKMRVERLTAMEEIRLGMDAPKAY</sequence>
<dbReference type="PANTHER" id="PTHR12475">
    <property type="match status" value="1"/>
</dbReference>